<evidence type="ECO:0000256" key="2">
    <source>
        <dbReference type="SAM" id="SignalP"/>
    </source>
</evidence>
<dbReference type="EMBL" id="LJGP01000013">
    <property type="protein sequence ID" value="KWU04141.1"/>
    <property type="molecule type" value="Genomic_DNA"/>
</dbReference>
<protein>
    <submittedName>
        <fullName evidence="4">Prepilin peptidase</fullName>
    </submittedName>
</protein>
<comment type="caution">
    <text evidence="4">The sequence shown here is derived from an EMBL/GenBank/DDBJ whole genome shotgun (WGS) entry which is preliminary data.</text>
</comment>
<evidence type="ECO:0000313" key="5">
    <source>
        <dbReference type="EMBL" id="MYN54072.1"/>
    </source>
</evidence>
<dbReference type="Proteomes" id="UP000231914">
    <property type="component" value="Unassembled WGS sequence"/>
</dbReference>
<dbReference type="RefSeq" id="WP_060461922.1">
    <property type="nucleotide sequence ID" value="NZ_AP025162.1"/>
</dbReference>
<dbReference type="EMBL" id="WWFF01000009">
    <property type="protein sequence ID" value="MYN54072.1"/>
    <property type="molecule type" value="Genomic_DNA"/>
</dbReference>
<dbReference type="GO" id="GO:0006465">
    <property type="term" value="P:signal peptide processing"/>
    <property type="evidence" value="ECO:0007669"/>
    <property type="project" value="TreeGrafter"/>
</dbReference>
<dbReference type="PROSITE" id="PS51257">
    <property type="entry name" value="PROKAR_LIPOPROTEIN"/>
    <property type="match status" value="1"/>
</dbReference>
<dbReference type="GO" id="GO:0005886">
    <property type="term" value="C:plasma membrane"/>
    <property type="evidence" value="ECO:0007669"/>
    <property type="project" value="TreeGrafter"/>
</dbReference>
<evidence type="ECO:0000256" key="1">
    <source>
        <dbReference type="SAM" id="Phobius"/>
    </source>
</evidence>
<dbReference type="InterPro" id="IPR050882">
    <property type="entry name" value="Prepilin_peptidase/N-MTase"/>
</dbReference>
<evidence type="ECO:0000313" key="9">
    <source>
        <dbReference type="Proteomes" id="UP000460132"/>
    </source>
</evidence>
<name>A0A125P6E1_9LACO</name>
<evidence type="ECO:0000259" key="3">
    <source>
        <dbReference type="Pfam" id="PF06750"/>
    </source>
</evidence>
<proteinExistence type="predicted"/>
<dbReference type="InterPro" id="IPR010627">
    <property type="entry name" value="Prepilin_pept_A24_N"/>
</dbReference>
<dbReference type="PANTHER" id="PTHR30487">
    <property type="entry name" value="TYPE 4 PREPILIN-LIKE PROTEINS LEADER PEPTIDE-PROCESSING ENZYME"/>
    <property type="match status" value="1"/>
</dbReference>
<keyword evidence="2" id="KW-0732">Signal</keyword>
<sequence>MKYLFIFTNFIIGSCLASHAAVVYEHWNDKNFIYSRSQCNNCHLELSILDEIPLLSYLFLQGKCRYCYQQIPVELFLFELIGGFAFCLLDFSKTQDIITAILLFSLLVVAISDYQKQEFDLLLLIPAISVAILFNQFAAFTLIDWISFTLLLGIFSYSIMQRKMGLGDLLIYLIIACYFTPSFANLVFLFASILVIAIFLIEKTPINHRYPFIPYIFIGLVLTQLIF</sequence>
<feature type="transmembrane region" description="Helical" evidence="1">
    <location>
        <begin position="207"/>
        <end position="226"/>
    </location>
</feature>
<evidence type="ECO:0000313" key="8">
    <source>
        <dbReference type="Proteomes" id="UP000231914"/>
    </source>
</evidence>
<evidence type="ECO:0000313" key="6">
    <source>
        <dbReference type="EMBL" id="PJZ09956.1"/>
    </source>
</evidence>
<reference evidence="5 9" key="3">
    <citation type="submission" date="2020-01" db="EMBL/GenBank/DDBJ databases">
        <title>Vaginal microbiome of pregnant Indian women: Insights into the genome of dominants Lactobacillus species.</title>
        <authorList>
            <person name="Das B."/>
            <person name="Mehta O."/>
            <person name="Ghosh T.S."/>
            <person name="Kothidar A."/>
            <person name="Gowtham M.R."/>
            <person name="Mitra R."/>
            <person name="Kshetrapal P."/>
            <person name="Wadhwa N."/>
            <person name="Thiruvengadam R."/>
            <person name="Nair G.B."/>
            <person name="Bhatnagar S."/>
            <person name="Pore S."/>
        </authorList>
    </citation>
    <scope>NUCLEOTIDE SEQUENCE [LARGE SCALE GENOMIC DNA]</scope>
    <source>
        <strain evidence="5 9">Indica2</strain>
    </source>
</reference>
<evidence type="ECO:0000313" key="7">
    <source>
        <dbReference type="Proteomes" id="UP000067598"/>
    </source>
</evidence>
<dbReference type="PATRIC" id="fig|47770.28.peg.168"/>
<feature type="transmembrane region" description="Helical" evidence="1">
    <location>
        <begin position="121"/>
        <end position="139"/>
    </location>
</feature>
<feature type="transmembrane region" description="Helical" evidence="1">
    <location>
        <begin position="72"/>
        <end position="91"/>
    </location>
</feature>
<reference evidence="6 8" key="2">
    <citation type="submission" date="2016-10" db="EMBL/GenBank/DDBJ databases">
        <title>WGS of isloates from the oral cavity of healthy individuals.</title>
        <authorList>
            <person name="Sharma S."/>
            <person name="Pal V.K."/>
            <person name="Patil P.B."/>
            <person name="Korpole S."/>
            <person name="Grover V."/>
        </authorList>
    </citation>
    <scope>NUCLEOTIDE SEQUENCE [LARGE SCALE GENOMIC DNA]</scope>
    <source>
        <strain evidence="6 8">DISK12</strain>
    </source>
</reference>
<dbReference type="PANTHER" id="PTHR30487:SF0">
    <property type="entry name" value="PREPILIN LEADER PEPTIDASE_N-METHYLTRANSFERASE-RELATED"/>
    <property type="match status" value="1"/>
</dbReference>
<feature type="transmembrane region" description="Helical" evidence="1">
    <location>
        <begin position="97"/>
        <end position="114"/>
    </location>
</feature>
<feature type="signal peptide" evidence="2">
    <location>
        <begin position="1"/>
        <end position="20"/>
    </location>
</feature>
<reference evidence="4 7" key="1">
    <citation type="journal article" date="2016" name="Microbiology (Mosc.)">
        <title>Comparison of Lactobacillus crispatus isolates from Lactobacillus-dominated vaginal microbiomes with isolates from microbiomes containing bacterial vaginosis-associated bacteria.</title>
        <authorList>
            <person name="Abdelmaksoud A.A."/>
            <person name="Koparde V.N."/>
            <person name="Sheth N.U."/>
            <person name="Serrano M.G."/>
            <person name="Glascock A.L."/>
            <person name="Fettweis J.M."/>
            <person name="Strauss Iii J.F."/>
            <person name="Buck G.A."/>
            <person name="Jefferson K.K."/>
        </authorList>
    </citation>
    <scope>NUCLEOTIDE SEQUENCE [LARGE SCALE GENOMIC DNA]</scope>
    <source>
        <strain evidence="4 7">VMC3</strain>
    </source>
</reference>
<accession>A0A125P6E1</accession>
<keyword evidence="1" id="KW-0812">Transmembrane</keyword>
<organism evidence="4 7">
    <name type="scientific">Lactobacillus crispatus</name>
    <dbReference type="NCBI Taxonomy" id="47770"/>
    <lineage>
        <taxon>Bacteria</taxon>
        <taxon>Bacillati</taxon>
        <taxon>Bacillota</taxon>
        <taxon>Bacilli</taxon>
        <taxon>Lactobacillales</taxon>
        <taxon>Lactobacillaceae</taxon>
        <taxon>Lactobacillus</taxon>
    </lineage>
</organism>
<evidence type="ECO:0000313" key="4">
    <source>
        <dbReference type="EMBL" id="KWU04141.1"/>
    </source>
</evidence>
<dbReference type="Gene3D" id="1.20.120.1220">
    <property type="match status" value="1"/>
</dbReference>
<dbReference type="EMBL" id="MKXG01000410">
    <property type="protein sequence ID" value="PJZ09956.1"/>
    <property type="molecule type" value="Genomic_DNA"/>
</dbReference>
<dbReference type="Proteomes" id="UP000067598">
    <property type="component" value="Unassembled WGS sequence"/>
</dbReference>
<dbReference type="GO" id="GO:0004190">
    <property type="term" value="F:aspartic-type endopeptidase activity"/>
    <property type="evidence" value="ECO:0007669"/>
    <property type="project" value="TreeGrafter"/>
</dbReference>
<dbReference type="AlphaFoldDB" id="A0A125P6E1"/>
<dbReference type="Pfam" id="PF06750">
    <property type="entry name" value="A24_N_bact"/>
    <property type="match status" value="1"/>
</dbReference>
<feature type="domain" description="Prepilin peptidase A24 N-terminal" evidence="3">
    <location>
        <begin position="11"/>
        <end position="89"/>
    </location>
</feature>
<dbReference type="Proteomes" id="UP000460132">
    <property type="component" value="Unassembled WGS sequence"/>
</dbReference>
<feature type="chain" id="PRO_5038292313" evidence="2">
    <location>
        <begin position="21"/>
        <end position="227"/>
    </location>
</feature>
<gene>
    <name evidence="4" type="ORF">AEL95_03785</name>
    <name evidence="6" type="ORF">BHU41_02775</name>
    <name evidence="5" type="ORF">GTK63_07105</name>
</gene>
<keyword evidence="1" id="KW-1133">Transmembrane helix</keyword>
<feature type="transmembrane region" description="Helical" evidence="1">
    <location>
        <begin position="169"/>
        <end position="201"/>
    </location>
</feature>
<keyword evidence="1" id="KW-0472">Membrane</keyword>